<organism evidence="4 5">
    <name type="scientific">Fusarium oxysporum</name>
    <name type="common">Fusarium vascular wilt</name>
    <dbReference type="NCBI Taxonomy" id="5507"/>
    <lineage>
        <taxon>Eukaryota</taxon>
        <taxon>Fungi</taxon>
        <taxon>Dikarya</taxon>
        <taxon>Ascomycota</taxon>
        <taxon>Pezizomycotina</taxon>
        <taxon>Sordariomycetes</taxon>
        <taxon>Hypocreomycetidae</taxon>
        <taxon>Hypocreales</taxon>
        <taxon>Nectriaceae</taxon>
        <taxon>Fusarium</taxon>
        <taxon>Fusarium oxysporum species complex</taxon>
    </lineage>
</organism>
<dbReference type="AlphaFoldDB" id="A0A420MDZ6"/>
<evidence type="ECO:0000256" key="1">
    <source>
        <dbReference type="ARBA" id="ARBA00022857"/>
    </source>
</evidence>
<dbReference type="VEuPathDB" id="FungiDB:FOC4_g10002100"/>
<dbReference type="InterPro" id="IPR008030">
    <property type="entry name" value="NmrA-like"/>
</dbReference>
<sequence length="306" mass="34172">MLILVAGVTGNLGQKLVPSLTSRGHQVRGLGRNASKLPHYIADQLERFETSSSYDDIKALDRACQGADAVICAYGMDPRLQLEGQLLLLRAAERAEIKIFIGASWNGDWSKLELGKHEAYDAYISFKHQAEMTSTIKPIYIYIGIFAETLFSTYGHGHVGPDMPLTWNQQAKSLDIWGTGHTIWYWTTEQDAADFTAEIIQRDDASHGGFWNVCSGAHSLRQVAQIYEQERGSKVSLNIRGSIDDLRTSALNGRSAGEKRNFHRYTGLFYQLYGSDGTFNFPKLDNDKLPVTPTSLPQFLSQNPHI</sequence>
<dbReference type="Proteomes" id="UP000285084">
    <property type="component" value="Unassembled WGS sequence"/>
</dbReference>
<keyword evidence="2" id="KW-0560">Oxidoreductase</keyword>
<dbReference type="GO" id="GO:0016491">
    <property type="term" value="F:oxidoreductase activity"/>
    <property type="evidence" value="ECO:0007669"/>
    <property type="project" value="UniProtKB-KW"/>
</dbReference>
<dbReference type="VEuPathDB" id="FungiDB:FOIG_04704"/>
<dbReference type="VEuPathDB" id="FungiDB:FOMG_17164"/>
<dbReference type="InterPro" id="IPR051609">
    <property type="entry name" value="NmrA/Isoflavone_reductase-like"/>
</dbReference>
<evidence type="ECO:0000313" key="5">
    <source>
        <dbReference type="Proteomes" id="UP000285084"/>
    </source>
</evidence>
<reference evidence="4 5" key="1">
    <citation type="journal article" date="2018" name="Sci. Rep.">
        <title>Characterisation of pathogen-specific regions and novel effector candidates in Fusarium oxysporum f. sp. cepae.</title>
        <authorList>
            <person name="Armitage A.D."/>
            <person name="Taylor A."/>
            <person name="Sobczyk M.K."/>
            <person name="Baxter L."/>
            <person name="Greenfield B.P."/>
            <person name="Bates H.J."/>
            <person name="Wilson F."/>
            <person name="Jackson A.C."/>
            <person name="Ott S."/>
            <person name="Harrison R.J."/>
            <person name="Clarkson J.P."/>
        </authorList>
    </citation>
    <scope>NUCLEOTIDE SEQUENCE [LARGE SCALE GENOMIC DNA]</scope>
    <source>
        <strain evidence="4 5">Fo_A13</strain>
    </source>
</reference>
<evidence type="ECO:0000313" key="4">
    <source>
        <dbReference type="EMBL" id="RKK66295.1"/>
    </source>
</evidence>
<feature type="domain" description="NmrA-like" evidence="3">
    <location>
        <begin position="2"/>
        <end position="236"/>
    </location>
</feature>
<dbReference type="PANTHER" id="PTHR47706:SF9">
    <property type="entry name" value="NMRA-LIKE DOMAIN-CONTAINING PROTEIN-RELATED"/>
    <property type="match status" value="1"/>
</dbReference>
<keyword evidence="1" id="KW-0521">NADP</keyword>
<proteinExistence type="predicted"/>
<dbReference type="Gene3D" id="3.40.50.720">
    <property type="entry name" value="NAD(P)-binding Rossmann-like Domain"/>
    <property type="match status" value="1"/>
</dbReference>
<dbReference type="VEuPathDB" id="FungiDB:FOXG_08953"/>
<dbReference type="SUPFAM" id="SSF51735">
    <property type="entry name" value="NAD(P)-binding Rossmann-fold domains"/>
    <property type="match status" value="1"/>
</dbReference>
<evidence type="ECO:0000259" key="3">
    <source>
        <dbReference type="Pfam" id="PF05368"/>
    </source>
</evidence>
<dbReference type="PANTHER" id="PTHR47706">
    <property type="entry name" value="NMRA-LIKE FAMILY PROTEIN"/>
    <property type="match status" value="1"/>
</dbReference>
<dbReference type="EMBL" id="MRCX01000307">
    <property type="protein sequence ID" value="RKK66295.1"/>
    <property type="molecule type" value="Genomic_DNA"/>
</dbReference>
<dbReference type="VEuPathDB" id="FungiDB:FOC1_g10012215"/>
<name>A0A420MDZ6_FUSOX</name>
<protein>
    <recommendedName>
        <fullName evidence="3">NmrA-like domain-containing protein</fullName>
    </recommendedName>
</protein>
<accession>A0A420MDZ6</accession>
<comment type="caution">
    <text evidence="4">The sequence shown here is derived from an EMBL/GenBank/DDBJ whole genome shotgun (WGS) entry which is preliminary data.</text>
</comment>
<dbReference type="VEuPathDB" id="FungiDB:HZS61_017012"/>
<dbReference type="InterPro" id="IPR036291">
    <property type="entry name" value="NAD(P)-bd_dom_sf"/>
</dbReference>
<dbReference type="VEuPathDB" id="FungiDB:FOZG_17367"/>
<evidence type="ECO:0000256" key="2">
    <source>
        <dbReference type="ARBA" id="ARBA00023002"/>
    </source>
</evidence>
<dbReference type="Pfam" id="PF05368">
    <property type="entry name" value="NmrA"/>
    <property type="match status" value="1"/>
</dbReference>
<gene>
    <name evidence="4" type="ORF">BFJ69_g15528</name>
</gene>